<sequence length="274" mass="30019">MARRRRRRGGRGETGTVIGLVLAVVAILVILGAGGWLWFGAERPTKRDPESLCPADGRLAGITVILIDSSDPLPEIGRREVKTLLTDIATRAAVNERIDLRVMTPENGGSRSLFSRCNPGDGSDLDEWTANPALARKRWITAFERPLAEALGTGLAPHTADVSPIMSAIQGIAVDSFAGQAVADLPKSLVIVSDMVENTPLYSQFRGDLRYDTFRASPAYRQYHTDLKDASVTLFYIERATSRFRSVEHVRFWGQWIVDNLGRPGPVHKLQGAG</sequence>
<proteinExistence type="predicted"/>
<dbReference type="AlphaFoldDB" id="I3TX68"/>
<dbReference type="KEGG" id="tmo:TMO_c0746"/>
<feature type="transmembrane region" description="Helical" evidence="1">
    <location>
        <begin position="20"/>
        <end position="39"/>
    </location>
</feature>
<keyword evidence="1" id="KW-1133">Transmembrane helix</keyword>
<organism evidence="2 3">
    <name type="scientific">Tistrella mobilis (strain KA081020-065)</name>
    <dbReference type="NCBI Taxonomy" id="1110502"/>
    <lineage>
        <taxon>Bacteria</taxon>
        <taxon>Pseudomonadati</taxon>
        <taxon>Pseudomonadota</taxon>
        <taxon>Alphaproteobacteria</taxon>
        <taxon>Geminicoccales</taxon>
        <taxon>Geminicoccaceae</taxon>
        <taxon>Tistrella</taxon>
    </lineage>
</organism>
<evidence type="ECO:0000256" key="1">
    <source>
        <dbReference type="SAM" id="Phobius"/>
    </source>
</evidence>
<keyword evidence="1" id="KW-0472">Membrane</keyword>
<dbReference type="EMBL" id="CP003239">
    <property type="protein sequence ID" value="AFK57356.1"/>
    <property type="molecule type" value="Genomic_DNA"/>
</dbReference>
<dbReference type="Proteomes" id="UP000005258">
    <property type="component" value="Plasmid pTM3"/>
</dbReference>
<dbReference type="RefSeq" id="WP_014748345.1">
    <property type="nucleotide sequence ID" value="NC_017958.1"/>
</dbReference>
<reference evidence="2 3" key="1">
    <citation type="journal article" date="2012" name="J. Am. Chem. Soc.">
        <title>Bacterial biosynthesis and maturation of the didemnin anti-cancer agents.</title>
        <authorList>
            <person name="Xu Y."/>
            <person name="Kersten R.D."/>
            <person name="Nam S.J."/>
            <person name="Lu L."/>
            <person name="Al-Suwailem A.M."/>
            <person name="Zheng H."/>
            <person name="Fenical W."/>
            <person name="Dorrestein P.C."/>
            <person name="Moore B.S."/>
            <person name="Qian P.Y."/>
        </authorList>
    </citation>
    <scope>NUCLEOTIDE SEQUENCE [LARGE SCALE GENOMIC DNA]</scope>
    <source>
        <strain evidence="2 3">KA081020-065</strain>
    </source>
</reference>
<geneLocation type="plasmid" evidence="2 3">
    <name>pTM3</name>
</geneLocation>
<evidence type="ECO:0000313" key="3">
    <source>
        <dbReference type="Proteomes" id="UP000005258"/>
    </source>
</evidence>
<accession>I3TX68</accession>
<evidence type="ECO:0000313" key="2">
    <source>
        <dbReference type="EMBL" id="AFK57356.1"/>
    </source>
</evidence>
<keyword evidence="2" id="KW-0614">Plasmid</keyword>
<keyword evidence="3" id="KW-1185">Reference proteome</keyword>
<name>I3TX68_TISMK</name>
<protein>
    <submittedName>
        <fullName evidence="2">Uncharacterized protein</fullName>
    </submittedName>
</protein>
<gene>
    <name evidence="2" type="ordered locus">TMO_c0746</name>
</gene>
<keyword evidence="1" id="KW-0812">Transmembrane</keyword>
<dbReference type="HOGENOM" id="CLU_089300_0_0_5"/>